<keyword evidence="2" id="KW-1185">Reference proteome</keyword>
<accession>A0ABR5DN19</accession>
<gene>
    <name evidence="1" type="ORF">RPATATE_0508</name>
</gene>
<organism evidence="1 2">
    <name type="scientific">Rickettsia parkeri str. Tate's Hell</name>
    <dbReference type="NCBI Taxonomy" id="1359189"/>
    <lineage>
        <taxon>Bacteria</taxon>
        <taxon>Pseudomonadati</taxon>
        <taxon>Pseudomonadota</taxon>
        <taxon>Alphaproteobacteria</taxon>
        <taxon>Rickettsiales</taxon>
        <taxon>Rickettsiaceae</taxon>
        <taxon>Rickettsieae</taxon>
        <taxon>Rickettsia</taxon>
        <taxon>spotted fever group</taxon>
    </lineage>
</organism>
<name>A0ABR5DN19_RICPA</name>
<dbReference type="EMBL" id="LAOO01000001">
    <property type="protein sequence ID" value="KJW00126.1"/>
    <property type="molecule type" value="Genomic_DNA"/>
</dbReference>
<comment type="caution">
    <text evidence="1">The sequence shown here is derived from an EMBL/GenBank/DDBJ whole genome shotgun (WGS) entry which is preliminary data.</text>
</comment>
<reference evidence="1 2" key="1">
    <citation type="submission" date="2015-02" db="EMBL/GenBank/DDBJ databases">
        <title>Genome Sequencing of Rickettsiales.</title>
        <authorList>
            <person name="Daugherty S.C."/>
            <person name="Su Q."/>
            <person name="Abolude K."/>
            <person name="Beier-Sexton M."/>
            <person name="Carlyon J.A."/>
            <person name="Carter R."/>
            <person name="Day N.P."/>
            <person name="Dumler S.J."/>
            <person name="Dyachenko V."/>
            <person name="Godinez A."/>
            <person name="Kurtti T.J."/>
            <person name="Lichay M."/>
            <person name="Mullins K.E."/>
            <person name="Ott S."/>
            <person name="Pappas-Brown V."/>
            <person name="Paris D.H."/>
            <person name="Patel P."/>
            <person name="Richards A.L."/>
            <person name="Sadzewicz L."/>
            <person name="Sears K."/>
            <person name="Seidman D."/>
            <person name="Sengamalay N."/>
            <person name="Stenos J."/>
            <person name="Tallon L.J."/>
            <person name="Vincent G."/>
            <person name="Fraser C.M."/>
            <person name="Munderloh U."/>
            <person name="Dunning-Hotopp J.C."/>
        </authorList>
    </citation>
    <scope>NUCLEOTIDE SEQUENCE [LARGE SCALE GENOMIC DNA]</scope>
    <source>
        <strain evidence="1 2">Tate's Hell</strain>
    </source>
</reference>
<dbReference type="Proteomes" id="UP000035491">
    <property type="component" value="Unassembled WGS sequence"/>
</dbReference>
<sequence length="39" mass="4176">MSTIKIAGIKLDIQSGNADMTAGATYTTERSCNGYYSQN</sequence>
<protein>
    <submittedName>
        <fullName evidence="1">Uncharacterized protein</fullName>
    </submittedName>
</protein>
<proteinExistence type="predicted"/>
<evidence type="ECO:0000313" key="2">
    <source>
        <dbReference type="Proteomes" id="UP000035491"/>
    </source>
</evidence>
<evidence type="ECO:0000313" key="1">
    <source>
        <dbReference type="EMBL" id="KJW00126.1"/>
    </source>
</evidence>